<keyword evidence="2" id="KW-0472">Membrane</keyword>
<dbReference type="AlphaFoldDB" id="A0A1I1G2C0"/>
<proteinExistence type="predicted"/>
<feature type="region of interest" description="Disordered" evidence="1">
    <location>
        <begin position="74"/>
        <end position="128"/>
    </location>
</feature>
<evidence type="ECO:0000313" key="4">
    <source>
        <dbReference type="Proteomes" id="UP000199376"/>
    </source>
</evidence>
<dbReference type="Proteomes" id="UP000199376">
    <property type="component" value="Unassembled WGS sequence"/>
</dbReference>
<reference evidence="3 4" key="1">
    <citation type="submission" date="2016-10" db="EMBL/GenBank/DDBJ databases">
        <authorList>
            <person name="de Groot N.N."/>
        </authorList>
    </citation>
    <scope>NUCLEOTIDE SEQUENCE [LARGE SCALE GENOMIC DNA]</scope>
    <source>
        <strain evidence="3 4">DSM 19113</strain>
    </source>
</reference>
<keyword evidence="2" id="KW-0812">Transmembrane</keyword>
<dbReference type="OrthoDB" id="2327418at2"/>
<keyword evidence="2" id="KW-1133">Transmembrane helix</keyword>
<feature type="compositionally biased region" description="Low complexity" evidence="1">
    <location>
        <begin position="79"/>
        <end position="104"/>
    </location>
</feature>
<sequence>MTQQEWLDAFKSQNGREPSLDEFKQAKQNGFALSQPAQSVSPQNELKNWVAQFEKQYNRKPSFDEVKQRRFLGDAKPSQPTQPVQAQQPTQATQPVQTQQPVQPRRQKSAQQATPATPHRNQKKSGKGKKWGVRSLIIIIVLLGAGYFFGQNYYSYDSSMDRAATMLNSHSLDKYSKNVVWADNEKKLTGSEAAPLADLMKSSKYNSKSDVKDLLKSNAYGVQLKKSGKKFLIFDDYKVVVRPVTVKVYTDQSGLTVKANGKVLDNDSDSDSVITVKHQAPGLYEFTASGTSDGDSYKGTDSEQLGDSSTARVYIYTEKSSSSSSSSSKNKMTKDDATETLQSMASLLSSIGASSDSDSSSSTTASDVFTDGSDNKAYTDFTEMIKNNKTTSKRTADSINFGSIDVQDVKSTGKKTADATFKMQEDFNYTADTDPDKHTSGTLTQVFLLKAHMKYDKDAGKWLIDSIDSNQQKISEQDNTK</sequence>
<dbReference type="RefSeq" id="WP_091502548.1">
    <property type="nucleotide sequence ID" value="NZ_FOLI01000004.1"/>
</dbReference>
<evidence type="ECO:0000256" key="1">
    <source>
        <dbReference type="SAM" id="MobiDB-lite"/>
    </source>
</evidence>
<evidence type="ECO:0000256" key="2">
    <source>
        <dbReference type="SAM" id="Phobius"/>
    </source>
</evidence>
<dbReference type="STRING" id="283737.SAMN05660453_0960"/>
<organism evidence="3 4">
    <name type="scientific">Fructobacillus durionis</name>
    <dbReference type="NCBI Taxonomy" id="283737"/>
    <lineage>
        <taxon>Bacteria</taxon>
        <taxon>Bacillati</taxon>
        <taxon>Bacillota</taxon>
        <taxon>Bacilli</taxon>
        <taxon>Lactobacillales</taxon>
        <taxon>Lactobacillaceae</taxon>
        <taxon>Fructobacillus</taxon>
    </lineage>
</organism>
<gene>
    <name evidence="3" type="ORF">SAMN05660453_0960</name>
</gene>
<name>A0A1I1G2C0_9LACO</name>
<keyword evidence="4" id="KW-1185">Reference proteome</keyword>
<feature type="transmembrane region" description="Helical" evidence="2">
    <location>
        <begin position="131"/>
        <end position="150"/>
    </location>
</feature>
<accession>A0A1I1G2C0</accession>
<dbReference type="EMBL" id="FOLI01000004">
    <property type="protein sequence ID" value="SFC05979.1"/>
    <property type="molecule type" value="Genomic_DNA"/>
</dbReference>
<protein>
    <submittedName>
        <fullName evidence="3">Uncharacterized membrane protein YvbJ</fullName>
    </submittedName>
</protein>
<evidence type="ECO:0000313" key="3">
    <source>
        <dbReference type="EMBL" id="SFC05979.1"/>
    </source>
</evidence>